<dbReference type="Proteomes" id="UP001377168">
    <property type="component" value="Unassembled WGS sequence"/>
</dbReference>
<organism evidence="1 2">
    <name type="scientific">Streptomyces achmelvichensis</name>
    <dbReference type="NCBI Taxonomy" id="3134111"/>
    <lineage>
        <taxon>Bacteria</taxon>
        <taxon>Bacillati</taxon>
        <taxon>Actinomycetota</taxon>
        <taxon>Actinomycetes</taxon>
        <taxon>Kitasatosporales</taxon>
        <taxon>Streptomycetaceae</taxon>
        <taxon>Streptomyces</taxon>
    </lineage>
</organism>
<protein>
    <submittedName>
        <fullName evidence="1">Uncharacterized protein</fullName>
    </submittedName>
</protein>
<proteinExistence type="predicted"/>
<keyword evidence="2" id="KW-1185">Reference proteome</keyword>
<name>A0ACC6PL28_9ACTN</name>
<evidence type="ECO:0000313" key="2">
    <source>
        <dbReference type="Proteomes" id="UP001377168"/>
    </source>
</evidence>
<comment type="caution">
    <text evidence="1">The sequence shown here is derived from an EMBL/GenBank/DDBJ whole genome shotgun (WGS) entry which is preliminary data.</text>
</comment>
<dbReference type="EMBL" id="JBBKAJ010000003">
    <property type="protein sequence ID" value="MEJ8632079.1"/>
    <property type="molecule type" value="Genomic_DNA"/>
</dbReference>
<sequence>MDQQRLQRPSRSPTVLPPLPPRHAGSLAWALDHPTNAGNAIWASTTRNRRAQLRRERTTTAAQRQPK</sequence>
<reference evidence="1" key="1">
    <citation type="submission" date="2024-03" db="EMBL/GenBank/DDBJ databases">
        <title>Novel Streptomyces species of biotechnological and ecological value are a feature of Machair soil.</title>
        <authorList>
            <person name="Prole J.R."/>
            <person name="Goodfellow M."/>
            <person name="Allenby N."/>
            <person name="Ward A.C."/>
        </authorList>
    </citation>
    <scope>NUCLEOTIDE SEQUENCE</scope>
    <source>
        <strain evidence="1">MS2.AVA.5</strain>
    </source>
</reference>
<accession>A0ACC6PL28</accession>
<gene>
    <name evidence="1" type="ORF">WKI67_01040</name>
</gene>
<evidence type="ECO:0000313" key="1">
    <source>
        <dbReference type="EMBL" id="MEJ8632079.1"/>
    </source>
</evidence>